<dbReference type="GO" id="GO:0006450">
    <property type="term" value="P:regulation of translational fidelity"/>
    <property type="evidence" value="ECO:0007669"/>
    <property type="project" value="TreeGrafter"/>
</dbReference>
<dbReference type="EMBL" id="MGAF01000049">
    <property type="protein sequence ID" value="OGK39462.1"/>
    <property type="molecule type" value="Genomic_DNA"/>
</dbReference>
<feature type="domain" description="YrdC-like" evidence="12">
    <location>
        <begin position="9"/>
        <end position="198"/>
    </location>
</feature>
<dbReference type="GO" id="GO:0000049">
    <property type="term" value="F:tRNA binding"/>
    <property type="evidence" value="ECO:0007669"/>
    <property type="project" value="TreeGrafter"/>
</dbReference>
<reference evidence="13 14" key="1">
    <citation type="journal article" date="2016" name="Nat. Commun.">
        <title>Thousands of microbial genomes shed light on interconnected biogeochemical processes in an aquifer system.</title>
        <authorList>
            <person name="Anantharaman K."/>
            <person name="Brown C.T."/>
            <person name="Hug L.A."/>
            <person name="Sharon I."/>
            <person name="Castelle C.J."/>
            <person name="Probst A.J."/>
            <person name="Thomas B.C."/>
            <person name="Singh A."/>
            <person name="Wilkins M.J."/>
            <person name="Karaoz U."/>
            <person name="Brodie E.L."/>
            <person name="Williams K.H."/>
            <person name="Hubbard S.S."/>
            <person name="Banfield J.F."/>
        </authorList>
    </citation>
    <scope>NUCLEOTIDE SEQUENCE [LARGE SCALE GENOMIC DNA]</scope>
</reference>
<evidence type="ECO:0000256" key="2">
    <source>
        <dbReference type="ARBA" id="ARBA00007663"/>
    </source>
</evidence>
<evidence type="ECO:0000313" key="14">
    <source>
        <dbReference type="Proteomes" id="UP000179270"/>
    </source>
</evidence>
<protein>
    <recommendedName>
        <fullName evidence="10">L-threonylcarbamoyladenylate synthase</fullName>
        <ecNumber evidence="3">2.7.7.87</ecNumber>
    </recommendedName>
    <alternativeName>
        <fullName evidence="10">L-threonylcarbamoyladenylate synthase</fullName>
    </alternativeName>
</protein>
<dbReference type="Gene3D" id="3.40.50.300">
    <property type="entry name" value="P-loop containing nucleotide triphosphate hydrolases"/>
    <property type="match status" value="1"/>
</dbReference>
<dbReference type="PANTHER" id="PTHR17490">
    <property type="entry name" value="SUA5"/>
    <property type="match status" value="1"/>
</dbReference>
<keyword evidence="7" id="KW-0548">Nucleotidyltransferase</keyword>
<dbReference type="PANTHER" id="PTHR17490:SF16">
    <property type="entry name" value="THREONYLCARBAMOYL-AMP SYNTHASE"/>
    <property type="match status" value="1"/>
</dbReference>
<evidence type="ECO:0000256" key="9">
    <source>
        <dbReference type="ARBA" id="ARBA00022840"/>
    </source>
</evidence>
<name>A0A1F7I860_9BACT</name>
<dbReference type="InterPro" id="IPR006070">
    <property type="entry name" value="Sua5-like_dom"/>
</dbReference>
<evidence type="ECO:0000256" key="3">
    <source>
        <dbReference type="ARBA" id="ARBA00012584"/>
    </source>
</evidence>
<evidence type="ECO:0000256" key="4">
    <source>
        <dbReference type="ARBA" id="ARBA00022490"/>
    </source>
</evidence>
<evidence type="ECO:0000313" key="13">
    <source>
        <dbReference type="EMBL" id="OGK39462.1"/>
    </source>
</evidence>
<keyword evidence="8" id="KW-0547">Nucleotide-binding</keyword>
<accession>A0A1F7I860</accession>
<dbReference type="InterPro" id="IPR017945">
    <property type="entry name" value="DHBP_synth_RibB-like_a/b_dom"/>
</dbReference>
<evidence type="ECO:0000256" key="8">
    <source>
        <dbReference type="ARBA" id="ARBA00022741"/>
    </source>
</evidence>
<evidence type="ECO:0000256" key="10">
    <source>
        <dbReference type="ARBA" id="ARBA00029774"/>
    </source>
</evidence>
<gene>
    <name evidence="13" type="ORF">A3A74_06110</name>
</gene>
<keyword evidence="9" id="KW-0067">ATP-binding</keyword>
<dbReference type="Pfam" id="PF02367">
    <property type="entry name" value="TsaE"/>
    <property type="match status" value="1"/>
</dbReference>
<organism evidence="13 14">
    <name type="scientific">Candidatus Roizmanbacteria bacterium RIFCSPLOWO2_01_FULL_35_13</name>
    <dbReference type="NCBI Taxonomy" id="1802055"/>
    <lineage>
        <taxon>Bacteria</taxon>
        <taxon>Candidatus Roizmaniibacteriota</taxon>
    </lineage>
</organism>
<dbReference type="AlphaFoldDB" id="A0A1F7I860"/>
<dbReference type="SUPFAM" id="SSF52540">
    <property type="entry name" value="P-loop containing nucleoside triphosphate hydrolases"/>
    <property type="match status" value="1"/>
</dbReference>
<dbReference type="GO" id="GO:0061710">
    <property type="term" value="F:L-threonylcarbamoyladenylate synthase"/>
    <property type="evidence" value="ECO:0007669"/>
    <property type="project" value="UniProtKB-EC"/>
</dbReference>
<dbReference type="InterPro" id="IPR027417">
    <property type="entry name" value="P-loop_NTPase"/>
</dbReference>
<proteinExistence type="inferred from homology"/>
<evidence type="ECO:0000256" key="11">
    <source>
        <dbReference type="ARBA" id="ARBA00048366"/>
    </source>
</evidence>
<comment type="caution">
    <text evidence="13">The sequence shown here is derived from an EMBL/GenBank/DDBJ whole genome shotgun (WGS) entry which is preliminary data.</text>
</comment>
<dbReference type="STRING" id="1802055.A3A74_06110"/>
<dbReference type="Gene3D" id="3.90.870.10">
    <property type="entry name" value="DHBP synthase"/>
    <property type="match status" value="1"/>
</dbReference>
<dbReference type="NCBIfam" id="TIGR00150">
    <property type="entry name" value="T6A_YjeE"/>
    <property type="match status" value="1"/>
</dbReference>
<evidence type="ECO:0000259" key="12">
    <source>
        <dbReference type="PROSITE" id="PS51163"/>
    </source>
</evidence>
<dbReference type="NCBIfam" id="TIGR00057">
    <property type="entry name" value="L-threonylcarbamoyladenylate synthase"/>
    <property type="match status" value="1"/>
</dbReference>
<sequence>MTIIKFKDKKVSEKTIKALKNGGLVISPSDTVYGILVDTANEKAVEKLIRFKNRPWGKPISVFVADFKMLEENVFLTKDRLSLLKEVLPGPFTVVLPSKHNVIKLLESEKGSLGIRIPDYRFITELAKKFARPISATSANLSGRSPHYSVQSLLHEMPENKKKLIDLVIDAGKLPRNKPSTIVDLTTPKIKILRQGEIVFKEKKIYISKSETQTKKIAQYILRKISRGLQKKPLILIIEGNLGVGKTIFVKGIADILGINNIVSPTFVIYYEYSVSAHPQGVFFKNKLIHIDLYNIQDPEEFKHLGLEKYLEKGNILCFEWGEKAGEIMDTLKSRGKIVYVKMKYVDEKIREITVKN</sequence>
<dbReference type="InterPro" id="IPR003442">
    <property type="entry name" value="T6A_TsaE"/>
</dbReference>
<evidence type="ECO:0000256" key="7">
    <source>
        <dbReference type="ARBA" id="ARBA00022695"/>
    </source>
</evidence>
<dbReference type="SUPFAM" id="SSF55821">
    <property type="entry name" value="YrdC/RibB"/>
    <property type="match status" value="1"/>
</dbReference>
<comment type="catalytic activity">
    <reaction evidence="11">
        <text>L-threonine + hydrogencarbonate + ATP = L-threonylcarbamoyladenylate + diphosphate + H2O</text>
        <dbReference type="Rhea" id="RHEA:36407"/>
        <dbReference type="ChEBI" id="CHEBI:15377"/>
        <dbReference type="ChEBI" id="CHEBI:17544"/>
        <dbReference type="ChEBI" id="CHEBI:30616"/>
        <dbReference type="ChEBI" id="CHEBI:33019"/>
        <dbReference type="ChEBI" id="CHEBI:57926"/>
        <dbReference type="ChEBI" id="CHEBI:73682"/>
        <dbReference type="EC" id="2.7.7.87"/>
    </reaction>
</comment>
<dbReference type="PROSITE" id="PS51163">
    <property type="entry name" value="YRDC"/>
    <property type="match status" value="1"/>
</dbReference>
<keyword evidence="5" id="KW-0808">Transferase</keyword>
<comment type="similarity">
    <text evidence="2">Belongs to the SUA5 family.</text>
</comment>
<keyword evidence="4" id="KW-0963">Cytoplasm</keyword>
<evidence type="ECO:0000256" key="1">
    <source>
        <dbReference type="ARBA" id="ARBA00004496"/>
    </source>
</evidence>
<keyword evidence="6" id="KW-0819">tRNA processing</keyword>
<dbReference type="Pfam" id="PF01300">
    <property type="entry name" value="Sua5_yciO_yrdC"/>
    <property type="match status" value="1"/>
</dbReference>
<dbReference type="GO" id="GO:0002949">
    <property type="term" value="P:tRNA threonylcarbamoyladenosine modification"/>
    <property type="evidence" value="ECO:0007669"/>
    <property type="project" value="InterPro"/>
</dbReference>
<comment type="subcellular location">
    <subcellularLocation>
        <location evidence="1">Cytoplasm</location>
    </subcellularLocation>
</comment>
<dbReference type="InterPro" id="IPR050156">
    <property type="entry name" value="TC-AMP_synthase_SUA5"/>
</dbReference>
<evidence type="ECO:0000256" key="5">
    <source>
        <dbReference type="ARBA" id="ARBA00022679"/>
    </source>
</evidence>
<dbReference type="GO" id="GO:0003725">
    <property type="term" value="F:double-stranded RNA binding"/>
    <property type="evidence" value="ECO:0007669"/>
    <property type="project" value="InterPro"/>
</dbReference>
<dbReference type="Proteomes" id="UP000179270">
    <property type="component" value="Unassembled WGS sequence"/>
</dbReference>
<dbReference type="GO" id="GO:0005737">
    <property type="term" value="C:cytoplasm"/>
    <property type="evidence" value="ECO:0007669"/>
    <property type="project" value="UniProtKB-SubCell"/>
</dbReference>
<dbReference type="GO" id="GO:0005524">
    <property type="term" value="F:ATP binding"/>
    <property type="evidence" value="ECO:0007669"/>
    <property type="project" value="UniProtKB-KW"/>
</dbReference>
<evidence type="ECO:0000256" key="6">
    <source>
        <dbReference type="ARBA" id="ARBA00022694"/>
    </source>
</evidence>
<dbReference type="EC" id="2.7.7.87" evidence="3"/>